<dbReference type="RefSeq" id="WP_194539395.1">
    <property type="nucleotide sequence ID" value="NZ_JACEFB010000015.1"/>
</dbReference>
<dbReference type="GO" id="GO:0005886">
    <property type="term" value="C:plasma membrane"/>
    <property type="evidence" value="ECO:0007669"/>
    <property type="project" value="TreeGrafter"/>
</dbReference>
<dbReference type="PANTHER" id="PTHR30441:SF4">
    <property type="entry name" value="PROTEIN ASMA"/>
    <property type="match status" value="1"/>
</dbReference>
<proteinExistence type="predicted"/>
<dbReference type="EMBL" id="JACEFB010000015">
    <property type="protein sequence ID" value="MBA2227530.1"/>
    <property type="molecule type" value="Genomic_DNA"/>
</dbReference>
<dbReference type="PANTHER" id="PTHR30441">
    <property type="entry name" value="DUF748 DOMAIN-CONTAINING PROTEIN"/>
    <property type="match status" value="1"/>
</dbReference>
<dbReference type="Proteomes" id="UP000542342">
    <property type="component" value="Unassembled WGS sequence"/>
</dbReference>
<dbReference type="InterPro" id="IPR052894">
    <property type="entry name" value="AsmA-related"/>
</dbReference>
<evidence type="ECO:0008006" key="4">
    <source>
        <dbReference type="Google" id="ProtNLM"/>
    </source>
</evidence>
<gene>
    <name evidence="2" type="ORF">H0921_15325</name>
</gene>
<feature type="region of interest" description="Disordered" evidence="1">
    <location>
        <begin position="791"/>
        <end position="832"/>
    </location>
</feature>
<sequence>MRSWAIRGMILGLAAGLAGLVWLARTWVSPERVRQQVEAHLRAELPGWQVQVGSAHLRLLGGIAVRELSLRRPGSSAAAPPVLHAPYVLLHHDKEQLNRGRLVIRKIELEGPEWTWERQADGSWNLGSWWGSGAADKSWPTVLMRQATVHLRDPSGAWPALTLRQAQVTILNDPLPVVSVQVQAQADGWGTVTLRARFNRLDGSLAAGVELPACPLQTALAAWGSRVWPLGGDPWRGLEALAAISADLTYLPQKSPAWRYDLRLDLREGRFQHPDLPWPVENLSASILVSGQKIVVERASGEMAGAAVQLSLESRSFGTDASAPAASPRSASTSRPAWLQRLEEYLQRLELTVQGVALEDALFPHLPHRVQELRRRFAPRGRLDLTYKYQRLAQGSQQEIELRPRQMQITYDKFPYPLQDLRGTIRQTLRPEQPPQTVLDLVASASGHPITIKGSVTGEGPDPGIQLRLSGTNIPLDETLIAAFPPKYAALIRRFHAQGYGDFVAEITQYAGVNRLSSEFRVEIREGRCRYEAFPYPLEKVRGRLVVRVVDTDPKRPVRPGEPVGPPPDEDELILDGFTAVHAGAPIWLHGQNRPLPGSRDRLLTLRLGGTHCPLDEDLRQSLAALRLGELWEVFAPRGHFNFTADVQILERARASSQQKEPPPFQPATDLKLSLHLAGPTLTPRFFPYELNEVSGWLEYKNGRVELAHWQARHGLTRCRLPAAEVRFFPDGSLWANLGQLEAQDLQVDADLLRALPRRLAQSLQALHLRGEVHLRVQHLVVRTAPELAHLPGSAPPEPAPLRPAAAGLEPPGSGAATPAPGAFPPSAPPAGSASSSDPIIYWDAEVRLRDAAWEAGVSWAQVHGTLACRGRYEGDRLGAVLGAAWLDRAQIADQPLQRILARFRTEPQRPDPHKPGQFLPVAVEVTDLRGEWFHGVIGGQARLVLGEPTGFQLWLNAAEVQLEAVAAHYQLNKDADLKGLAQAQLHLYNRTDAATGQTYLEGAGKIDVPAGRLYNLPILLDLLKVLKLQAPDKTAFEEAHAVFRIRGDRILVEQIDLIGKAVCLGGSGEMDIRGEYVQFDFYTIASQILARLVHTPVGDLTAFLSKNLFRIRLTREGGQLVYKPEAVPLITDPVRRIADRLRARAAPWLGRSDPP</sequence>
<reference evidence="2 3" key="1">
    <citation type="submission" date="2020-07" db="EMBL/GenBank/DDBJ databases">
        <title>Thermogemmata thermophila gen. nov., sp. nov., a novel moderate thermophilic planctomycete from a Kamchatka hot spring.</title>
        <authorList>
            <person name="Elcheninov A.G."/>
            <person name="Podosokorskaya O.A."/>
            <person name="Kovaleva O.L."/>
            <person name="Novikov A."/>
            <person name="Bonch-Osmolovskaya E.A."/>
            <person name="Toshchakov S.V."/>
            <person name="Kublanov I.V."/>
        </authorList>
    </citation>
    <scope>NUCLEOTIDE SEQUENCE [LARGE SCALE GENOMIC DNA]</scope>
    <source>
        <strain evidence="2 3">2918</strain>
    </source>
</reference>
<evidence type="ECO:0000313" key="2">
    <source>
        <dbReference type="EMBL" id="MBA2227530.1"/>
    </source>
</evidence>
<name>A0A7V8VGL4_9BACT</name>
<accession>A0A7V8VGL4</accession>
<protein>
    <recommendedName>
        <fullName evidence="4">AsmA-like C-terminal domain-containing protein</fullName>
    </recommendedName>
</protein>
<dbReference type="AlphaFoldDB" id="A0A7V8VGL4"/>
<comment type="caution">
    <text evidence="2">The sequence shown here is derived from an EMBL/GenBank/DDBJ whole genome shotgun (WGS) entry which is preliminary data.</text>
</comment>
<feature type="compositionally biased region" description="Low complexity" evidence="1">
    <location>
        <begin position="803"/>
        <end position="821"/>
    </location>
</feature>
<evidence type="ECO:0000313" key="3">
    <source>
        <dbReference type="Proteomes" id="UP000542342"/>
    </source>
</evidence>
<keyword evidence="3" id="KW-1185">Reference proteome</keyword>
<organism evidence="2 3">
    <name type="scientific">Thermogemmata fonticola</name>
    <dbReference type="NCBI Taxonomy" id="2755323"/>
    <lineage>
        <taxon>Bacteria</taxon>
        <taxon>Pseudomonadati</taxon>
        <taxon>Planctomycetota</taxon>
        <taxon>Planctomycetia</taxon>
        <taxon>Gemmatales</taxon>
        <taxon>Gemmataceae</taxon>
        <taxon>Thermogemmata</taxon>
    </lineage>
</organism>
<dbReference type="GO" id="GO:0090313">
    <property type="term" value="P:regulation of protein targeting to membrane"/>
    <property type="evidence" value="ECO:0007669"/>
    <property type="project" value="TreeGrafter"/>
</dbReference>
<evidence type="ECO:0000256" key="1">
    <source>
        <dbReference type="SAM" id="MobiDB-lite"/>
    </source>
</evidence>